<dbReference type="InterPro" id="IPR013740">
    <property type="entry name" value="Redoxin"/>
</dbReference>
<dbReference type="GO" id="GO:0005737">
    <property type="term" value="C:cytoplasm"/>
    <property type="evidence" value="ECO:0007669"/>
    <property type="project" value="TreeGrafter"/>
</dbReference>
<evidence type="ECO:0000256" key="5">
    <source>
        <dbReference type="ARBA" id="ARBA00023284"/>
    </source>
</evidence>
<dbReference type="Proteomes" id="UP000059074">
    <property type="component" value="Unassembled WGS sequence"/>
</dbReference>
<accession>A0A109BNP9</accession>
<keyword evidence="4" id="KW-1015">Disulfide bond</keyword>
<evidence type="ECO:0000256" key="2">
    <source>
        <dbReference type="ARBA" id="ARBA00022862"/>
    </source>
</evidence>
<dbReference type="Gene3D" id="3.40.30.10">
    <property type="entry name" value="Glutaredoxin"/>
    <property type="match status" value="1"/>
</dbReference>
<dbReference type="PROSITE" id="PS51352">
    <property type="entry name" value="THIOREDOXIN_2"/>
    <property type="match status" value="1"/>
</dbReference>
<organism evidence="7 8">
    <name type="scientific">Hyphomicrobium sulfonivorans</name>
    <dbReference type="NCBI Taxonomy" id="121290"/>
    <lineage>
        <taxon>Bacteria</taxon>
        <taxon>Pseudomonadati</taxon>
        <taxon>Pseudomonadota</taxon>
        <taxon>Alphaproteobacteria</taxon>
        <taxon>Hyphomicrobiales</taxon>
        <taxon>Hyphomicrobiaceae</taxon>
        <taxon>Hyphomicrobium</taxon>
    </lineage>
</organism>
<reference evidence="7 8" key="1">
    <citation type="submission" date="2015-10" db="EMBL/GenBank/DDBJ databases">
        <title>Transcriptomic analysis of a linuron degrading triple-species bacterial consortium.</title>
        <authorList>
            <person name="Albers P."/>
        </authorList>
    </citation>
    <scope>NUCLEOTIDE SEQUENCE [LARGE SCALE GENOMIC DNA]</scope>
    <source>
        <strain evidence="7 8">WDL6</strain>
    </source>
</reference>
<feature type="domain" description="Thioredoxin" evidence="6">
    <location>
        <begin position="26"/>
        <end position="187"/>
    </location>
</feature>
<dbReference type="GO" id="GO:0008379">
    <property type="term" value="F:thioredoxin peroxidase activity"/>
    <property type="evidence" value="ECO:0007669"/>
    <property type="project" value="TreeGrafter"/>
</dbReference>
<dbReference type="AlphaFoldDB" id="A0A109BNP9"/>
<evidence type="ECO:0000256" key="3">
    <source>
        <dbReference type="ARBA" id="ARBA00023002"/>
    </source>
</evidence>
<evidence type="ECO:0000259" key="6">
    <source>
        <dbReference type="PROSITE" id="PS51352"/>
    </source>
</evidence>
<protein>
    <submittedName>
        <fullName evidence="7">Alkyl hydroperoxide reductase subunit C-like protein</fullName>
    </submittedName>
</protein>
<dbReference type="STRING" id="121290.APY04_0299"/>
<dbReference type="GO" id="GO:0034599">
    <property type="term" value="P:cellular response to oxidative stress"/>
    <property type="evidence" value="ECO:0007669"/>
    <property type="project" value="TreeGrafter"/>
</dbReference>
<comment type="caution">
    <text evidence="7">The sequence shown here is derived from an EMBL/GenBank/DDBJ whole genome shotgun (WGS) entry which is preliminary data.</text>
</comment>
<evidence type="ECO:0000256" key="4">
    <source>
        <dbReference type="ARBA" id="ARBA00023157"/>
    </source>
</evidence>
<evidence type="ECO:0000313" key="8">
    <source>
        <dbReference type="Proteomes" id="UP000059074"/>
    </source>
</evidence>
<keyword evidence="3" id="KW-0560">Oxidoreductase</keyword>
<dbReference type="CDD" id="cd03017">
    <property type="entry name" value="PRX_BCP"/>
    <property type="match status" value="1"/>
</dbReference>
<keyword evidence="2" id="KW-0049">Antioxidant</keyword>
<evidence type="ECO:0000256" key="1">
    <source>
        <dbReference type="ARBA" id="ARBA00022559"/>
    </source>
</evidence>
<proteinExistence type="predicted"/>
<dbReference type="PATRIC" id="fig|121290.4.peg.2951"/>
<dbReference type="PANTHER" id="PTHR42801">
    <property type="entry name" value="THIOREDOXIN-DEPENDENT PEROXIDE REDUCTASE"/>
    <property type="match status" value="1"/>
</dbReference>
<keyword evidence="1" id="KW-0575">Peroxidase</keyword>
<dbReference type="InterPro" id="IPR050924">
    <property type="entry name" value="Peroxiredoxin_BCP/PrxQ"/>
</dbReference>
<dbReference type="PANTHER" id="PTHR42801:SF21">
    <property type="entry name" value="BCPB PROTEIN"/>
    <property type="match status" value="1"/>
</dbReference>
<keyword evidence="8" id="KW-1185">Reference proteome</keyword>
<dbReference type="RefSeq" id="WP_245281771.1">
    <property type="nucleotide sequence ID" value="NZ_LMTR01000015.1"/>
</dbReference>
<sequence>MAESTSNMSDADSGTRIGDDGAVRHLVAGIELPDITLLSHRGEGVNLAKRRGAAVVYVYPWTGRPGVSDPPGWDDIPGAHGSTPETEGFRDHYLRFRSQKIEVFGVSTQSDEHQQELAARLAVPFQLLSDEMFAFQRALALPTFQAGNELYLRRLTLFIRDGILAHTFYPVERPGEHAREILDWLDEKRRVLDAG</sequence>
<dbReference type="InterPro" id="IPR013766">
    <property type="entry name" value="Thioredoxin_domain"/>
</dbReference>
<gene>
    <name evidence="7" type="ORF">APY04_0299</name>
</gene>
<name>A0A109BNP9_HYPSL</name>
<dbReference type="GO" id="GO:0045454">
    <property type="term" value="P:cell redox homeostasis"/>
    <property type="evidence" value="ECO:0007669"/>
    <property type="project" value="TreeGrafter"/>
</dbReference>
<evidence type="ECO:0000313" key="7">
    <source>
        <dbReference type="EMBL" id="KWT72016.1"/>
    </source>
</evidence>
<dbReference type="InterPro" id="IPR036249">
    <property type="entry name" value="Thioredoxin-like_sf"/>
</dbReference>
<dbReference type="EMBL" id="LMTR01000015">
    <property type="protein sequence ID" value="KWT72016.1"/>
    <property type="molecule type" value="Genomic_DNA"/>
</dbReference>
<dbReference type="SUPFAM" id="SSF52833">
    <property type="entry name" value="Thioredoxin-like"/>
    <property type="match status" value="1"/>
</dbReference>
<dbReference type="Pfam" id="PF08534">
    <property type="entry name" value="Redoxin"/>
    <property type="match status" value="1"/>
</dbReference>
<keyword evidence="5" id="KW-0676">Redox-active center</keyword>